<dbReference type="InterPro" id="IPR029903">
    <property type="entry name" value="RmlD-like-bd"/>
</dbReference>
<dbReference type="UniPathway" id="UPA00124"/>
<sequence>MPDNILLTGASGLFGWNFLSRLRKNRQYSITCISRKIINKDTSFHHFIAADIVDKKDIIRIAEKAAPKIIIHAASLGNVDYCQIHQKEAWKVNVEGTRNIIAAAEKVKALLIFFSTNAVYDGRKPPYGENSLRTPVDFYGRTKADSEDDIRRSKISWVIIRLMTMYGWHQFSQRPNPVTWLIGELKKNKPVKVVNDIYNNHLYVGQAIDAVLKVVGLNKKNDTFNIAGRDCISRFDLALKVVDKFHFERKNILPVSSNFFSQLAPRPPNTCFSTAKMERELKIKPISVDEGLDMMMREMDLR</sequence>
<accession>A0A1F6A2V2</accession>
<dbReference type="CDD" id="cd05254">
    <property type="entry name" value="dTDP_HR_like_SDR_e"/>
    <property type="match status" value="1"/>
</dbReference>
<dbReference type="InterPro" id="IPR036291">
    <property type="entry name" value="NAD(P)-bd_dom_sf"/>
</dbReference>
<dbReference type="GO" id="GO:0019305">
    <property type="term" value="P:dTDP-rhamnose biosynthetic process"/>
    <property type="evidence" value="ECO:0007669"/>
    <property type="project" value="UniProtKB-UniPathway"/>
</dbReference>
<gene>
    <name evidence="4" type="ORF">A3D78_06340</name>
</gene>
<dbReference type="Pfam" id="PF04321">
    <property type="entry name" value="RmlD_sub_bind"/>
    <property type="match status" value="1"/>
</dbReference>
<comment type="function">
    <text evidence="2">Catalyzes the reduction of dTDP-6-deoxy-L-lyxo-4-hexulose to yield dTDP-L-rhamnose.</text>
</comment>
<name>A0A1F6A2V2_9BACT</name>
<evidence type="ECO:0000313" key="4">
    <source>
        <dbReference type="EMBL" id="OGG19003.1"/>
    </source>
</evidence>
<evidence type="ECO:0000256" key="2">
    <source>
        <dbReference type="RuleBase" id="RU364082"/>
    </source>
</evidence>
<dbReference type="Proteomes" id="UP000176253">
    <property type="component" value="Unassembled WGS sequence"/>
</dbReference>
<evidence type="ECO:0000313" key="5">
    <source>
        <dbReference type="Proteomes" id="UP000176253"/>
    </source>
</evidence>
<evidence type="ECO:0000256" key="1">
    <source>
        <dbReference type="ARBA" id="ARBA00010944"/>
    </source>
</evidence>
<comment type="pathway">
    <text evidence="2">Carbohydrate biosynthesis; dTDP-L-rhamnose biosynthesis.</text>
</comment>
<dbReference type="SUPFAM" id="SSF51735">
    <property type="entry name" value="NAD(P)-binding Rossmann-fold domains"/>
    <property type="match status" value="1"/>
</dbReference>
<dbReference type="EC" id="1.1.1.133" evidence="2"/>
<proteinExistence type="inferred from homology"/>
<dbReference type="InterPro" id="IPR005913">
    <property type="entry name" value="dTDP_dehydrorham_reduct"/>
</dbReference>
<keyword evidence="2" id="KW-0560">Oxidoreductase</keyword>
<dbReference type="STRING" id="1798383.A3D78_06340"/>
<protein>
    <recommendedName>
        <fullName evidence="2">dTDP-4-dehydrorhamnose reductase</fullName>
        <ecNumber evidence="2">1.1.1.133</ecNumber>
    </recommendedName>
</protein>
<comment type="similarity">
    <text evidence="1 2">Belongs to the dTDP-4-dehydrorhamnose reductase family.</text>
</comment>
<keyword evidence="2" id="KW-0521">NADP</keyword>
<comment type="caution">
    <text evidence="4">The sequence shown here is derived from an EMBL/GenBank/DDBJ whole genome shotgun (WGS) entry which is preliminary data.</text>
</comment>
<dbReference type="GO" id="GO:0005829">
    <property type="term" value="C:cytosol"/>
    <property type="evidence" value="ECO:0007669"/>
    <property type="project" value="TreeGrafter"/>
</dbReference>
<feature type="domain" description="RmlD-like substrate binding" evidence="3">
    <location>
        <begin position="4"/>
        <end position="299"/>
    </location>
</feature>
<dbReference type="GO" id="GO:0008831">
    <property type="term" value="F:dTDP-4-dehydrorhamnose reductase activity"/>
    <property type="evidence" value="ECO:0007669"/>
    <property type="project" value="UniProtKB-EC"/>
</dbReference>
<organism evidence="4 5">
    <name type="scientific">Candidatus Gottesmanbacteria bacterium RIFCSPHIGHO2_02_FULL_39_14</name>
    <dbReference type="NCBI Taxonomy" id="1798383"/>
    <lineage>
        <taxon>Bacteria</taxon>
        <taxon>Candidatus Gottesmaniibacteriota</taxon>
    </lineage>
</organism>
<dbReference type="PANTHER" id="PTHR10491">
    <property type="entry name" value="DTDP-4-DEHYDRORHAMNOSE REDUCTASE"/>
    <property type="match status" value="1"/>
</dbReference>
<dbReference type="EMBL" id="MFJM01000009">
    <property type="protein sequence ID" value="OGG19003.1"/>
    <property type="molecule type" value="Genomic_DNA"/>
</dbReference>
<reference evidence="4 5" key="1">
    <citation type="journal article" date="2016" name="Nat. Commun.">
        <title>Thousands of microbial genomes shed light on interconnected biogeochemical processes in an aquifer system.</title>
        <authorList>
            <person name="Anantharaman K."/>
            <person name="Brown C.T."/>
            <person name="Hug L.A."/>
            <person name="Sharon I."/>
            <person name="Castelle C.J."/>
            <person name="Probst A.J."/>
            <person name="Thomas B.C."/>
            <person name="Singh A."/>
            <person name="Wilkins M.J."/>
            <person name="Karaoz U."/>
            <person name="Brodie E.L."/>
            <person name="Williams K.H."/>
            <person name="Hubbard S.S."/>
            <person name="Banfield J.F."/>
        </authorList>
    </citation>
    <scope>NUCLEOTIDE SEQUENCE [LARGE SCALE GENOMIC DNA]</scope>
</reference>
<dbReference type="Gene3D" id="3.40.50.720">
    <property type="entry name" value="NAD(P)-binding Rossmann-like Domain"/>
    <property type="match status" value="1"/>
</dbReference>
<dbReference type="AlphaFoldDB" id="A0A1F6A2V2"/>
<dbReference type="PANTHER" id="PTHR10491:SF4">
    <property type="entry name" value="METHIONINE ADENOSYLTRANSFERASE 2 SUBUNIT BETA"/>
    <property type="match status" value="1"/>
</dbReference>
<evidence type="ECO:0000259" key="3">
    <source>
        <dbReference type="Pfam" id="PF04321"/>
    </source>
</evidence>